<dbReference type="InterPro" id="IPR042099">
    <property type="entry name" value="ANL_N_sf"/>
</dbReference>
<keyword evidence="3" id="KW-1185">Reference proteome</keyword>
<dbReference type="EMBL" id="BMAW01110804">
    <property type="protein sequence ID" value="GFT45016.1"/>
    <property type="molecule type" value="Genomic_DNA"/>
</dbReference>
<comment type="caution">
    <text evidence="2">The sequence shown here is derived from an EMBL/GenBank/DDBJ whole genome shotgun (WGS) entry which is preliminary data.</text>
</comment>
<dbReference type="Proteomes" id="UP000887013">
    <property type="component" value="Unassembled WGS sequence"/>
</dbReference>
<gene>
    <name evidence="2" type="ORF">NPIL_405391</name>
</gene>
<sequence length="41" mass="4319">MNEDGCVPPMKFEQVSFSHPVVINYTSGTTGLPKAVVHGSG</sequence>
<dbReference type="AlphaFoldDB" id="A0A8X6TTJ7"/>
<dbReference type="InterPro" id="IPR020845">
    <property type="entry name" value="AMP-binding_CS"/>
</dbReference>
<evidence type="ECO:0000313" key="3">
    <source>
        <dbReference type="Proteomes" id="UP000887013"/>
    </source>
</evidence>
<feature type="non-terminal residue" evidence="2">
    <location>
        <position position="41"/>
    </location>
</feature>
<organism evidence="2 3">
    <name type="scientific">Nephila pilipes</name>
    <name type="common">Giant wood spider</name>
    <name type="synonym">Nephila maculata</name>
    <dbReference type="NCBI Taxonomy" id="299642"/>
    <lineage>
        <taxon>Eukaryota</taxon>
        <taxon>Metazoa</taxon>
        <taxon>Ecdysozoa</taxon>
        <taxon>Arthropoda</taxon>
        <taxon>Chelicerata</taxon>
        <taxon>Arachnida</taxon>
        <taxon>Araneae</taxon>
        <taxon>Araneomorphae</taxon>
        <taxon>Entelegynae</taxon>
        <taxon>Araneoidea</taxon>
        <taxon>Nephilidae</taxon>
        <taxon>Nephila</taxon>
    </lineage>
</organism>
<evidence type="ECO:0000313" key="2">
    <source>
        <dbReference type="EMBL" id="GFT45016.1"/>
    </source>
</evidence>
<dbReference type="Gene3D" id="3.40.50.12780">
    <property type="entry name" value="N-terminal domain of ligase-like"/>
    <property type="match status" value="1"/>
</dbReference>
<dbReference type="PROSITE" id="PS00455">
    <property type="entry name" value="AMP_BINDING"/>
    <property type="match status" value="1"/>
</dbReference>
<dbReference type="SUPFAM" id="SSF56801">
    <property type="entry name" value="Acetyl-CoA synthetase-like"/>
    <property type="match status" value="1"/>
</dbReference>
<protein>
    <recommendedName>
        <fullName evidence="1">AMP-dependent synthetase/ligase domain-containing protein</fullName>
    </recommendedName>
</protein>
<dbReference type="InterPro" id="IPR000873">
    <property type="entry name" value="AMP-dep_synth/lig_dom"/>
</dbReference>
<feature type="domain" description="AMP-dependent synthetase/ligase" evidence="1">
    <location>
        <begin position="12"/>
        <end position="38"/>
    </location>
</feature>
<evidence type="ECO:0000259" key="1">
    <source>
        <dbReference type="Pfam" id="PF00501"/>
    </source>
</evidence>
<reference evidence="2" key="1">
    <citation type="submission" date="2020-08" db="EMBL/GenBank/DDBJ databases">
        <title>Multicomponent nature underlies the extraordinary mechanical properties of spider dragline silk.</title>
        <authorList>
            <person name="Kono N."/>
            <person name="Nakamura H."/>
            <person name="Mori M."/>
            <person name="Yoshida Y."/>
            <person name="Ohtoshi R."/>
            <person name="Malay A.D."/>
            <person name="Moran D.A.P."/>
            <person name="Tomita M."/>
            <person name="Numata K."/>
            <person name="Arakawa K."/>
        </authorList>
    </citation>
    <scope>NUCLEOTIDE SEQUENCE</scope>
</reference>
<name>A0A8X6TTJ7_NEPPI</name>
<dbReference type="Pfam" id="PF00501">
    <property type="entry name" value="AMP-binding"/>
    <property type="match status" value="1"/>
</dbReference>
<accession>A0A8X6TTJ7</accession>
<dbReference type="OrthoDB" id="10253869at2759"/>
<proteinExistence type="predicted"/>